<keyword evidence="2" id="KW-1133">Transmembrane helix</keyword>
<keyword evidence="2" id="KW-0472">Membrane</keyword>
<feature type="region of interest" description="Disordered" evidence="1">
    <location>
        <begin position="384"/>
        <end position="421"/>
    </location>
</feature>
<dbReference type="STRING" id="619300.G3ADY0"/>
<dbReference type="eggNOG" id="ENOG502QXZI">
    <property type="taxonomic scope" value="Eukaryota"/>
</dbReference>
<evidence type="ECO:0000313" key="4">
    <source>
        <dbReference type="Proteomes" id="UP000000709"/>
    </source>
</evidence>
<feature type="compositionally biased region" description="Polar residues" evidence="1">
    <location>
        <begin position="1"/>
        <end position="39"/>
    </location>
</feature>
<evidence type="ECO:0000256" key="2">
    <source>
        <dbReference type="SAM" id="Phobius"/>
    </source>
</evidence>
<gene>
    <name evidence="3" type="ORF">SPAPADRAFT_69123</name>
</gene>
<dbReference type="PANTHER" id="PTHR38426:SF1">
    <property type="entry name" value="MAINTENANCE OF TELOMERE CAPPING PROTEIN 4"/>
    <property type="match status" value="1"/>
</dbReference>
<dbReference type="OrthoDB" id="4064064at2759"/>
<feature type="region of interest" description="Disordered" evidence="1">
    <location>
        <begin position="1"/>
        <end position="61"/>
    </location>
</feature>
<evidence type="ECO:0000313" key="3">
    <source>
        <dbReference type="EMBL" id="EGW34703.1"/>
    </source>
</evidence>
<dbReference type="Proteomes" id="UP000000709">
    <property type="component" value="Unassembled WGS sequence"/>
</dbReference>
<protein>
    <recommendedName>
        <fullName evidence="5">Maintenance of telomere capping protein 4</fullName>
    </recommendedName>
</protein>
<dbReference type="FunCoup" id="G3ADY0">
    <property type="interactions" value="17"/>
</dbReference>
<accession>G3ADY0</accession>
<dbReference type="EMBL" id="GL996499">
    <property type="protein sequence ID" value="EGW34703.1"/>
    <property type="molecule type" value="Genomic_DNA"/>
</dbReference>
<dbReference type="KEGG" id="spaa:SPAPADRAFT_69123"/>
<dbReference type="OMA" id="RTSHWDE"/>
<organism evidence="4">
    <name type="scientific">Spathaspora passalidarum (strain NRRL Y-27907 / 11-Y1)</name>
    <dbReference type="NCBI Taxonomy" id="619300"/>
    <lineage>
        <taxon>Eukaryota</taxon>
        <taxon>Fungi</taxon>
        <taxon>Dikarya</taxon>
        <taxon>Ascomycota</taxon>
        <taxon>Saccharomycotina</taxon>
        <taxon>Pichiomycetes</taxon>
        <taxon>Debaryomycetaceae</taxon>
        <taxon>Spathaspora</taxon>
    </lineage>
</organism>
<proteinExistence type="predicted"/>
<dbReference type="InterPro" id="IPR038769">
    <property type="entry name" value="MTC4"/>
</dbReference>
<dbReference type="GeneID" id="18875256"/>
<keyword evidence="2" id="KW-0812">Transmembrane</keyword>
<dbReference type="InParanoid" id="G3ADY0"/>
<reference evidence="3 4" key="1">
    <citation type="journal article" date="2011" name="Proc. Natl. Acad. Sci. U.S.A.">
        <title>Comparative genomics of xylose-fermenting fungi for enhanced biofuel production.</title>
        <authorList>
            <person name="Wohlbach D.J."/>
            <person name="Kuo A."/>
            <person name="Sato T.K."/>
            <person name="Potts K.M."/>
            <person name="Salamov A.A."/>
            <person name="LaButti K.M."/>
            <person name="Sun H."/>
            <person name="Clum A."/>
            <person name="Pangilinan J.L."/>
            <person name="Lindquist E.A."/>
            <person name="Lucas S."/>
            <person name="Lapidus A."/>
            <person name="Jin M."/>
            <person name="Gunawan C."/>
            <person name="Balan V."/>
            <person name="Dale B.E."/>
            <person name="Jeffries T.W."/>
            <person name="Zinkel R."/>
            <person name="Barry K.W."/>
            <person name="Grigoriev I.V."/>
            <person name="Gasch A.P."/>
        </authorList>
    </citation>
    <scope>NUCLEOTIDE SEQUENCE [LARGE SCALE GENOMIC DNA]</scope>
    <source>
        <strain evidence="4">NRRL Y-27907 / 11-Y1</strain>
    </source>
</reference>
<feature type="compositionally biased region" description="Acidic residues" evidence="1">
    <location>
        <begin position="401"/>
        <end position="410"/>
    </location>
</feature>
<dbReference type="HOGENOM" id="CLU_024520_0_0_1"/>
<keyword evidence="4" id="KW-1185">Reference proteome</keyword>
<sequence length="621" mass="71397">MSQPGATRLASGNSVASQLRLSRVTTPDSTLHRQPSKNSPKSKHDPEQEQQYNDVKPRKKHGAGFDLDITVEEASELTHLFLDTRNTLRADCNIIDPVTSDLPSSPQEMSPSKFSRSTIVRAEKVKTMIGMKYLYIQRIYEWNDAHGMNTEHPGIEGVYNPLQILRNRKIRAKYKEFPKPLSSKTIPLACIVFSKHNQGHHRKRTWRMVWAIELNEFVSDSRWRARHWHELEKPNGELWFPPEDHVPQPKSKRKKLRRLHDKLFDSVSDYEDKKSTHRRNESVVTAGSSDSELNMLKIHRSKSPKKKLRNKMKKFYERDSSSSAADIEEVSDHHEILNTQMFRRVVHSESSSDVAAPDDPKLASISPPIIKIEALPDESIQDVEFVPSKRSSSSPALIPSDLEEEEEEDVSTNSVPSEESPELMCTVDQREHAFSKIVSSVDYLYEVCVLRTNHLLVTYPNNLQVIQNKVDSITGKQTFDILRQMSSINDEHLPVYEELYHGFLDEIKSIIHMVNDNYSVKIDSLLSSSDRAISEINASLSLELRKVNERLDHLDESFSKKTIRPSDLKMNMKEGTNYKIMYFCLENLIVILLRLIWVLVNIFKGGVMVVGVVYKIIRLFI</sequence>
<dbReference type="PANTHER" id="PTHR38426">
    <property type="entry name" value="MAINTENANCE OF TELOMERE CAPPING PROTEIN 4"/>
    <property type="match status" value="1"/>
</dbReference>
<feature type="transmembrane region" description="Helical" evidence="2">
    <location>
        <begin position="588"/>
        <end position="614"/>
    </location>
</feature>
<evidence type="ECO:0000256" key="1">
    <source>
        <dbReference type="SAM" id="MobiDB-lite"/>
    </source>
</evidence>
<evidence type="ECO:0008006" key="5">
    <source>
        <dbReference type="Google" id="ProtNLM"/>
    </source>
</evidence>
<dbReference type="AlphaFoldDB" id="G3ADY0"/>
<name>G3ADY0_SPAPN</name>
<dbReference type="RefSeq" id="XP_007372115.1">
    <property type="nucleotide sequence ID" value="XM_007372053.1"/>
</dbReference>